<evidence type="ECO:0000313" key="6">
    <source>
        <dbReference type="EMBL" id="KAF1939184.1"/>
    </source>
</evidence>
<dbReference type="PANTHER" id="PTHR10039:SF16">
    <property type="entry name" value="GPI INOSITOL-DEACYLASE"/>
    <property type="match status" value="1"/>
</dbReference>
<dbReference type="PANTHER" id="PTHR10039">
    <property type="entry name" value="AMELOGENIN"/>
    <property type="match status" value="1"/>
</dbReference>
<feature type="repeat" description="ANK" evidence="2">
    <location>
        <begin position="688"/>
        <end position="716"/>
    </location>
</feature>
<dbReference type="OrthoDB" id="1577640at2759"/>
<dbReference type="InterPro" id="IPR056884">
    <property type="entry name" value="NPHP3-like_N"/>
</dbReference>
<dbReference type="Pfam" id="PF12796">
    <property type="entry name" value="Ank_2"/>
    <property type="match status" value="1"/>
</dbReference>
<keyword evidence="7" id="KW-1185">Reference proteome</keyword>
<dbReference type="Gene3D" id="1.25.40.20">
    <property type="entry name" value="Ankyrin repeat-containing domain"/>
    <property type="match status" value="1"/>
</dbReference>
<feature type="domain" description="GPI inositol-deacylase winged helix" evidence="4">
    <location>
        <begin position="460"/>
        <end position="547"/>
    </location>
</feature>
<proteinExistence type="predicted"/>
<evidence type="ECO:0000259" key="4">
    <source>
        <dbReference type="Pfam" id="PF22939"/>
    </source>
</evidence>
<dbReference type="AlphaFoldDB" id="A0A6A5SHM9"/>
<keyword evidence="1" id="KW-0677">Repeat</keyword>
<dbReference type="Pfam" id="PF22939">
    <property type="entry name" value="WHD_GPIID"/>
    <property type="match status" value="1"/>
</dbReference>
<dbReference type="SUPFAM" id="SSF48403">
    <property type="entry name" value="Ankyrin repeat"/>
    <property type="match status" value="1"/>
</dbReference>
<dbReference type="Proteomes" id="UP000800038">
    <property type="component" value="Unassembled WGS sequence"/>
</dbReference>
<evidence type="ECO:0000313" key="7">
    <source>
        <dbReference type="Proteomes" id="UP000800038"/>
    </source>
</evidence>
<dbReference type="Pfam" id="PF24883">
    <property type="entry name" value="NPHP3_N"/>
    <property type="match status" value="1"/>
</dbReference>
<dbReference type="InterPro" id="IPR054471">
    <property type="entry name" value="GPIID_WHD"/>
</dbReference>
<dbReference type="PROSITE" id="PS50088">
    <property type="entry name" value="ANK_REPEAT"/>
    <property type="match status" value="1"/>
</dbReference>
<evidence type="ECO:0000259" key="3">
    <source>
        <dbReference type="Pfam" id="PF17107"/>
    </source>
</evidence>
<feature type="domain" description="NACHT-NTPase and P-loop NTPases N-terminal" evidence="3">
    <location>
        <begin position="11"/>
        <end position="136"/>
    </location>
</feature>
<organism evidence="6 7">
    <name type="scientific">Clathrospora elynae</name>
    <dbReference type="NCBI Taxonomy" id="706981"/>
    <lineage>
        <taxon>Eukaryota</taxon>
        <taxon>Fungi</taxon>
        <taxon>Dikarya</taxon>
        <taxon>Ascomycota</taxon>
        <taxon>Pezizomycotina</taxon>
        <taxon>Dothideomycetes</taxon>
        <taxon>Pleosporomycetidae</taxon>
        <taxon>Pleosporales</taxon>
        <taxon>Diademaceae</taxon>
        <taxon>Clathrospora</taxon>
    </lineage>
</organism>
<dbReference type="InterPro" id="IPR036770">
    <property type="entry name" value="Ankyrin_rpt-contain_sf"/>
</dbReference>
<name>A0A6A5SHM9_9PLEO</name>
<dbReference type="InterPro" id="IPR002110">
    <property type="entry name" value="Ankyrin_rpt"/>
</dbReference>
<dbReference type="InterPro" id="IPR031352">
    <property type="entry name" value="SesA"/>
</dbReference>
<dbReference type="SUPFAM" id="SSF52540">
    <property type="entry name" value="P-loop containing nucleoside triphosphate hydrolases"/>
    <property type="match status" value="1"/>
</dbReference>
<gene>
    <name evidence="6" type="ORF">EJ02DRAFT_504930</name>
</gene>
<reference evidence="6" key="1">
    <citation type="journal article" date="2020" name="Stud. Mycol.">
        <title>101 Dothideomycetes genomes: a test case for predicting lifestyles and emergence of pathogens.</title>
        <authorList>
            <person name="Haridas S."/>
            <person name="Albert R."/>
            <person name="Binder M."/>
            <person name="Bloem J."/>
            <person name="Labutti K."/>
            <person name="Salamov A."/>
            <person name="Andreopoulos B."/>
            <person name="Baker S."/>
            <person name="Barry K."/>
            <person name="Bills G."/>
            <person name="Bluhm B."/>
            <person name="Cannon C."/>
            <person name="Castanera R."/>
            <person name="Culley D."/>
            <person name="Daum C."/>
            <person name="Ezra D."/>
            <person name="Gonzalez J."/>
            <person name="Henrissat B."/>
            <person name="Kuo A."/>
            <person name="Liang C."/>
            <person name="Lipzen A."/>
            <person name="Lutzoni F."/>
            <person name="Magnuson J."/>
            <person name="Mondo S."/>
            <person name="Nolan M."/>
            <person name="Ohm R."/>
            <person name="Pangilinan J."/>
            <person name="Park H.-J."/>
            <person name="Ramirez L."/>
            <person name="Alfaro M."/>
            <person name="Sun H."/>
            <person name="Tritt A."/>
            <person name="Yoshinaga Y."/>
            <person name="Zwiers L.-H."/>
            <person name="Turgeon B."/>
            <person name="Goodwin S."/>
            <person name="Spatafora J."/>
            <person name="Crous P."/>
            <person name="Grigoriev I."/>
        </authorList>
    </citation>
    <scope>NUCLEOTIDE SEQUENCE</scope>
    <source>
        <strain evidence="6">CBS 161.51</strain>
    </source>
</reference>
<dbReference type="EMBL" id="ML976086">
    <property type="protein sequence ID" value="KAF1939184.1"/>
    <property type="molecule type" value="Genomic_DNA"/>
</dbReference>
<feature type="domain" description="Nephrocystin 3-like N-terminal" evidence="5">
    <location>
        <begin position="181"/>
        <end position="344"/>
    </location>
</feature>
<accession>A0A6A5SHM9</accession>
<dbReference type="Gene3D" id="3.40.50.300">
    <property type="entry name" value="P-loop containing nucleotide triphosphate hydrolases"/>
    <property type="match status" value="1"/>
</dbReference>
<evidence type="ECO:0000256" key="2">
    <source>
        <dbReference type="PROSITE-ProRule" id="PRU00023"/>
    </source>
</evidence>
<protein>
    <submittedName>
        <fullName evidence="6">Uncharacterized protein</fullName>
    </submittedName>
</protein>
<evidence type="ECO:0000256" key="1">
    <source>
        <dbReference type="ARBA" id="ARBA00022737"/>
    </source>
</evidence>
<evidence type="ECO:0000259" key="5">
    <source>
        <dbReference type="Pfam" id="PF24883"/>
    </source>
</evidence>
<keyword evidence="2" id="KW-0040">ANK repeat</keyword>
<sequence length="752" mass="84905">MAEGLAVVGVVASIVQIVDFSTKVIRRLEEFHSAAGEIPKSFRHINTELPVLSTTLQNISRDIKTDSVDTGTRDALIPVIDGCREQIAQLDVILAKTLPATNDSWGTKSKKAMVSLHQEDKVENITKILRNYIATLTFYHIAASSNLQPLRDLKLVKIREWLSAPDPSMNYQKALKQRQDDTGLWFLESDQYAEWRTDATSFFWLHGIPGCGKTILSSTILQNVLQHCNSDPGKVVAYFFFDFNDIQKQNPELMVRSLICQLSQQCVRIPTSLDTLFSSCENGQRQPSLHALLEALQQMMQEFPHIYIVLDALDECSGRAELMDILETMSTWQLQNLHTLLTSRRERDIESSLETFIRQQDFVCLQSELVDRDIHKYVQQRLSDDKQLSRWGRDPAIRQDIEAALMEGAQGMFRWAVCQLDTLGECRTRASLRKSLATLPPTLEKTYDRILSAISEADSQYAVPILRWLTFSARPLSADEVAEIVAINLEDEARFDPEEVLEDPLDVLNICSSLVTMTTEEEGELGSARQIVVLAHYSVKEYLLSDRIGKGSAAQYGMQNAACNDAIARSCLGYLLQFQGPDLLRHDNAKEFRLAEYSAKFWIKHAQTAGEQSEGYAQEAMIMFWEKKDTYLSWLRIHDPDREWKRPDFREGLESLPAPMYYASLFGLRIVIKLLLEKNADVNAEGGYYGNALQAASEGGHEQVVKLLLEKNADVNGGYYGNALQAASEEGHEQVVKLLLEKNALAFDKSAD</sequence>
<dbReference type="SMART" id="SM00248">
    <property type="entry name" value="ANK"/>
    <property type="match status" value="3"/>
</dbReference>
<dbReference type="Pfam" id="PF17107">
    <property type="entry name" value="SesA"/>
    <property type="match status" value="1"/>
</dbReference>
<dbReference type="PROSITE" id="PS50297">
    <property type="entry name" value="ANK_REP_REGION"/>
    <property type="match status" value="1"/>
</dbReference>
<dbReference type="InterPro" id="IPR027417">
    <property type="entry name" value="P-loop_NTPase"/>
</dbReference>